<dbReference type="RefSeq" id="WP_067891001.1">
    <property type="nucleotide sequence ID" value="NZ_VSFG01000002.1"/>
</dbReference>
<sequence length="165" mass="18196">MTELSGVKIGDEHIALLREFLCGDTEEPVGYGESITDNDVVAHNLLSYSAFAVAVLRKFSPTYSVPEIIKYVAELRKVVVDEESLHINPRVAEGMIREVLQDKTLKDAAPFGADDEAVARAGFLVLLDFFHNADLDGPALEEFLQESADYARWLLAAQQARQTVG</sequence>
<name>A0A5D0NQP2_9ACTN</name>
<reference evidence="1 2" key="1">
    <citation type="submission" date="2019-08" db="EMBL/GenBank/DDBJ databases">
        <title>Actinomadura sp. nov. CYP1-5 isolated from mountain soil.</title>
        <authorList>
            <person name="Songsumanus A."/>
            <person name="Kuncharoen N."/>
            <person name="Kudo T."/>
            <person name="Yuki M."/>
            <person name="Igarashi Y."/>
            <person name="Tanasupawat S."/>
        </authorList>
    </citation>
    <scope>NUCLEOTIDE SEQUENCE [LARGE SCALE GENOMIC DNA]</scope>
    <source>
        <strain evidence="1 2">JCM 14158</strain>
    </source>
</reference>
<dbReference type="AlphaFoldDB" id="A0A5D0NQP2"/>
<keyword evidence="2" id="KW-1185">Reference proteome</keyword>
<evidence type="ECO:0000313" key="2">
    <source>
        <dbReference type="Proteomes" id="UP000323380"/>
    </source>
</evidence>
<evidence type="ECO:0000313" key="1">
    <source>
        <dbReference type="EMBL" id="TYB46629.1"/>
    </source>
</evidence>
<accession>A0A5D0NQP2</accession>
<protein>
    <submittedName>
        <fullName evidence="1">Uncharacterized protein</fullName>
    </submittedName>
</protein>
<dbReference type="STRING" id="1220554.GCA_001552135_02977"/>
<comment type="caution">
    <text evidence="1">The sequence shown here is derived from an EMBL/GenBank/DDBJ whole genome shotgun (WGS) entry which is preliminary data.</text>
</comment>
<gene>
    <name evidence="1" type="ORF">FXF69_15550</name>
</gene>
<organism evidence="1 2">
    <name type="scientific">Actinomadura chibensis</name>
    <dbReference type="NCBI Taxonomy" id="392828"/>
    <lineage>
        <taxon>Bacteria</taxon>
        <taxon>Bacillati</taxon>
        <taxon>Actinomycetota</taxon>
        <taxon>Actinomycetes</taxon>
        <taxon>Streptosporangiales</taxon>
        <taxon>Thermomonosporaceae</taxon>
        <taxon>Actinomadura</taxon>
    </lineage>
</organism>
<dbReference type="Proteomes" id="UP000323380">
    <property type="component" value="Unassembled WGS sequence"/>
</dbReference>
<proteinExistence type="predicted"/>
<dbReference type="EMBL" id="VSFG01000002">
    <property type="protein sequence ID" value="TYB46629.1"/>
    <property type="molecule type" value="Genomic_DNA"/>
</dbReference>